<dbReference type="GO" id="GO:0005337">
    <property type="term" value="F:nucleoside transmembrane transporter activity"/>
    <property type="evidence" value="ECO:0007669"/>
    <property type="project" value="InterPro"/>
</dbReference>
<dbReference type="Pfam" id="PF07670">
    <property type="entry name" value="Gate"/>
    <property type="match status" value="1"/>
</dbReference>
<comment type="similarity">
    <text evidence="2">Belongs to the concentrative nucleoside transporter (CNT) (TC 2.A.41) family.</text>
</comment>
<organism evidence="11 12">
    <name type="scientific">Rubrivirga marina</name>
    <dbReference type="NCBI Taxonomy" id="1196024"/>
    <lineage>
        <taxon>Bacteria</taxon>
        <taxon>Pseudomonadati</taxon>
        <taxon>Rhodothermota</taxon>
        <taxon>Rhodothermia</taxon>
        <taxon>Rhodothermales</taxon>
        <taxon>Rubricoccaceae</taxon>
        <taxon>Rubrivirga</taxon>
    </lineage>
</organism>
<dbReference type="AlphaFoldDB" id="A0A271IZ40"/>
<feature type="domain" description="Concentrative nucleoside transporter C-terminal" evidence="9">
    <location>
        <begin position="230"/>
        <end position="459"/>
    </location>
</feature>
<sequence length="463" mass="47649">MDLVSIGRGLLGLLGILAIAFALSSDRRRISWRTVGAGVLLQLVFAVLFLKGEVLAETFAPFGWPKAAFAWIAGLFVRFLSAVEAGATFVFGTLALSPGAEGSLGFFFFAYVLPTVIVFAALMSILYYLGVMQWIVRGVAYVVRRALGTSGPESLSVSANIFVGQTEAPLVIKPYIKRLTRSELMAVMTGGMATIAGGVLASYVAFLGERYASVAGIAVEAGQQLFAEQLLGASVMAAPAALVLAKILVPEREPVTDAAVPMETDAGEATQPATASDVAHEATVEDIVDEGPKNIIDAAATGAADGLQLALNIGAMLIAFLALIAMLNGIIDWAAGLFGYTMTLESILGVALAPVAWLIGVPTADITTFGGFLGTKVIANEFVAYSQLADAIGAGGLDPKTIVMATFALCGFANLSSIGIQIGGIGPLAPERTGEIASLGLRAVLAGTLANLMTATIAGVLLG</sequence>
<name>A0A271IZ40_9BACT</name>
<dbReference type="RefSeq" id="WP_095510178.1">
    <property type="nucleotide sequence ID" value="NZ_MQWD01000001.1"/>
</dbReference>
<feature type="transmembrane region" description="Helical" evidence="7">
    <location>
        <begin position="108"/>
        <end position="135"/>
    </location>
</feature>
<feature type="transmembrane region" description="Helical" evidence="7">
    <location>
        <begin position="184"/>
        <end position="206"/>
    </location>
</feature>
<dbReference type="OrthoDB" id="9766455at2"/>
<evidence type="ECO:0000256" key="7">
    <source>
        <dbReference type="SAM" id="Phobius"/>
    </source>
</evidence>
<dbReference type="InterPro" id="IPR011642">
    <property type="entry name" value="Gate_dom"/>
</dbReference>
<dbReference type="InterPro" id="IPR008276">
    <property type="entry name" value="C_nuclsd_transpt"/>
</dbReference>
<comment type="subcellular location">
    <subcellularLocation>
        <location evidence="1">Cell membrane</location>
        <topology evidence="1">Multi-pass membrane protein</topology>
    </subcellularLocation>
</comment>
<dbReference type="PANTHER" id="PTHR10590:SF4">
    <property type="entry name" value="SOLUTE CARRIER FAMILY 28 MEMBER 3"/>
    <property type="match status" value="1"/>
</dbReference>
<dbReference type="GO" id="GO:0005886">
    <property type="term" value="C:plasma membrane"/>
    <property type="evidence" value="ECO:0007669"/>
    <property type="project" value="UniProtKB-SubCell"/>
</dbReference>
<dbReference type="InterPro" id="IPR011657">
    <property type="entry name" value="CNT_C_dom"/>
</dbReference>
<feature type="transmembrane region" description="Helical" evidence="7">
    <location>
        <begin position="402"/>
        <end position="423"/>
    </location>
</feature>
<feature type="transmembrane region" description="Helical" evidence="7">
    <location>
        <begin position="70"/>
        <end position="96"/>
    </location>
</feature>
<dbReference type="PANTHER" id="PTHR10590">
    <property type="entry name" value="SODIUM/NUCLEOSIDE COTRANSPORTER"/>
    <property type="match status" value="1"/>
</dbReference>
<keyword evidence="3" id="KW-1003">Cell membrane</keyword>
<dbReference type="Pfam" id="PF07662">
    <property type="entry name" value="Nucleos_tra2_C"/>
    <property type="match status" value="1"/>
</dbReference>
<keyword evidence="12" id="KW-1185">Reference proteome</keyword>
<feature type="transmembrane region" description="Helical" evidence="7">
    <location>
        <begin position="30"/>
        <end position="50"/>
    </location>
</feature>
<feature type="transmembrane region" description="Helical" evidence="7">
    <location>
        <begin position="309"/>
        <end position="331"/>
    </location>
</feature>
<dbReference type="GO" id="GO:0015293">
    <property type="term" value="F:symporter activity"/>
    <property type="evidence" value="ECO:0007669"/>
    <property type="project" value="TreeGrafter"/>
</dbReference>
<keyword evidence="4 7" id="KW-0812">Transmembrane</keyword>
<proteinExistence type="inferred from homology"/>
<evidence type="ECO:0000256" key="3">
    <source>
        <dbReference type="ARBA" id="ARBA00022475"/>
    </source>
</evidence>
<gene>
    <name evidence="11" type="ORF">BSZ37_08740</name>
</gene>
<dbReference type="Proteomes" id="UP000216339">
    <property type="component" value="Unassembled WGS sequence"/>
</dbReference>
<comment type="caution">
    <text evidence="11">The sequence shown here is derived from an EMBL/GenBank/DDBJ whole genome shotgun (WGS) entry which is preliminary data.</text>
</comment>
<keyword evidence="5 7" id="KW-1133">Transmembrane helix</keyword>
<reference evidence="11 12" key="1">
    <citation type="submission" date="2016-11" db="EMBL/GenBank/DDBJ databases">
        <title>Study of marine rhodopsin-containing bacteria.</title>
        <authorList>
            <person name="Yoshizawa S."/>
            <person name="Kumagai Y."/>
            <person name="Kogure K."/>
        </authorList>
    </citation>
    <scope>NUCLEOTIDE SEQUENCE [LARGE SCALE GENOMIC DNA]</scope>
    <source>
        <strain evidence="11 12">SAORIC-28</strain>
    </source>
</reference>
<dbReference type="EMBL" id="MQWD01000001">
    <property type="protein sequence ID" value="PAP76521.1"/>
    <property type="molecule type" value="Genomic_DNA"/>
</dbReference>
<evidence type="ECO:0000256" key="4">
    <source>
        <dbReference type="ARBA" id="ARBA00022692"/>
    </source>
</evidence>
<accession>A0A271IZ40</accession>
<protein>
    <submittedName>
        <fullName evidence="11">Na+ dependent nucleoside transporter domain-containing protein</fullName>
    </submittedName>
</protein>
<evidence type="ECO:0000259" key="9">
    <source>
        <dbReference type="Pfam" id="PF07662"/>
    </source>
</evidence>
<feature type="domain" description="Nucleoside transporter/FeoB GTPase Gate" evidence="10">
    <location>
        <begin position="111"/>
        <end position="209"/>
    </location>
</feature>
<evidence type="ECO:0000256" key="1">
    <source>
        <dbReference type="ARBA" id="ARBA00004651"/>
    </source>
</evidence>
<evidence type="ECO:0000256" key="5">
    <source>
        <dbReference type="ARBA" id="ARBA00022989"/>
    </source>
</evidence>
<keyword evidence="6 7" id="KW-0472">Membrane</keyword>
<feature type="transmembrane region" description="Helical" evidence="7">
    <location>
        <begin position="6"/>
        <end position="23"/>
    </location>
</feature>
<evidence type="ECO:0000256" key="6">
    <source>
        <dbReference type="ARBA" id="ARBA00023136"/>
    </source>
</evidence>
<evidence type="ECO:0000313" key="12">
    <source>
        <dbReference type="Proteomes" id="UP000216339"/>
    </source>
</evidence>
<evidence type="ECO:0000259" key="10">
    <source>
        <dbReference type="Pfam" id="PF07670"/>
    </source>
</evidence>
<feature type="domain" description="Concentrative nucleoside transporter N-terminal" evidence="8">
    <location>
        <begin position="11"/>
        <end position="94"/>
    </location>
</feature>
<evidence type="ECO:0000313" key="11">
    <source>
        <dbReference type="EMBL" id="PAP76521.1"/>
    </source>
</evidence>
<dbReference type="Pfam" id="PF01773">
    <property type="entry name" value="Nucleos_tra2_N"/>
    <property type="match status" value="1"/>
</dbReference>
<feature type="transmembrane region" description="Helical" evidence="7">
    <location>
        <begin position="443"/>
        <end position="462"/>
    </location>
</feature>
<evidence type="ECO:0000259" key="8">
    <source>
        <dbReference type="Pfam" id="PF01773"/>
    </source>
</evidence>
<evidence type="ECO:0000256" key="2">
    <source>
        <dbReference type="ARBA" id="ARBA00009033"/>
    </source>
</evidence>
<dbReference type="InterPro" id="IPR002668">
    <property type="entry name" value="CNT_N_dom"/>
</dbReference>